<keyword evidence="1" id="KW-0547">Nucleotide-binding</keyword>
<dbReference type="PANTHER" id="PTHR43384:SF6">
    <property type="entry name" value="SEPTUM SITE-DETERMINING PROTEIN MIND HOMOLOG, CHLOROPLASTIC"/>
    <property type="match status" value="1"/>
</dbReference>
<dbReference type="PANTHER" id="PTHR43384">
    <property type="entry name" value="SEPTUM SITE-DETERMINING PROTEIN MIND HOMOLOG, CHLOROPLASTIC-RELATED"/>
    <property type="match status" value="1"/>
</dbReference>
<dbReference type="InterPro" id="IPR027417">
    <property type="entry name" value="P-loop_NTPase"/>
</dbReference>
<keyword evidence="2" id="KW-0067">ATP-binding</keyword>
<dbReference type="AlphaFoldDB" id="A0A418X0B6"/>
<accession>A0A418X0B6</accession>
<dbReference type="SUPFAM" id="SSF52540">
    <property type="entry name" value="P-loop containing nucleoside triphosphate hydrolases"/>
    <property type="match status" value="1"/>
</dbReference>
<dbReference type="EMBL" id="QYUN01000002">
    <property type="protein sequence ID" value="RJG05928.1"/>
    <property type="molecule type" value="Genomic_DNA"/>
</dbReference>
<dbReference type="GO" id="GO:0009898">
    <property type="term" value="C:cytoplasmic side of plasma membrane"/>
    <property type="evidence" value="ECO:0007669"/>
    <property type="project" value="TreeGrafter"/>
</dbReference>
<dbReference type="Gene3D" id="3.40.50.300">
    <property type="entry name" value="P-loop containing nucleotide triphosphate hydrolases"/>
    <property type="match status" value="1"/>
</dbReference>
<keyword evidence="3" id="KW-0282">Flagellum</keyword>
<evidence type="ECO:0000256" key="2">
    <source>
        <dbReference type="ARBA" id="ARBA00022840"/>
    </source>
</evidence>
<keyword evidence="3" id="KW-0969">Cilium</keyword>
<protein>
    <submittedName>
        <fullName evidence="3">Antiactivator of flagellar biosynthesis FleN protein</fullName>
    </submittedName>
</protein>
<evidence type="ECO:0000313" key="4">
    <source>
        <dbReference type="Proteomes" id="UP000285190"/>
    </source>
</evidence>
<dbReference type="Proteomes" id="UP000285190">
    <property type="component" value="Unassembled WGS sequence"/>
</dbReference>
<keyword evidence="4" id="KW-1185">Reference proteome</keyword>
<proteinExistence type="predicted"/>
<keyword evidence="3" id="KW-0966">Cell projection</keyword>
<dbReference type="GO" id="GO:0016887">
    <property type="term" value="F:ATP hydrolysis activity"/>
    <property type="evidence" value="ECO:0007669"/>
    <property type="project" value="TreeGrafter"/>
</dbReference>
<dbReference type="InterPro" id="IPR050625">
    <property type="entry name" value="ParA/MinD_ATPase"/>
</dbReference>
<organism evidence="3 4">
    <name type="scientific">Noviherbaspirillum cavernae</name>
    <dbReference type="NCBI Taxonomy" id="2320862"/>
    <lineage>
        <taxon>Bacteria</taxon>
        <taxon>Pseudomonadati</taxon>
        <taxon>Pseudomonadota</taxon>
        <taxon>Betaproteobacteria</taxon>
        <taxon>Burkholderiales</taxon>
        <taxon>Oxalobacteraceae</taxon>
        <taxon>Noviherbaspirillum</taxon>
    </lineage>
</organism>
<reference evidence="3 4" key="1">
    <citation type="submission" date="2018-09" db="EMBL/GenBank/DDBJ databases">
        <authorList>
            <person name="Zhu H."/>
        </authorList>
    </citation>
    <scope>NUCLEOTIDE SEQUENCE [LARGE SCALE GENOMIC DNA]</scope>
    <source>
        <strain evidence="3 4">K2R10-39</strain>
    </source>
</reference>
<name>A0A418X0B6_9BURK</name>
<comment type="caution">
    <text evidence="3">The sequence shown here is derived from an EMBL/GenBank/DDBJ whole genome shotgun (WGS) entry which is preliminary data.</text>
</comment>
<sequence length="282" mass="29645">MGNYASDQAEGLRRMLAGPKPRIYTFLSATSDEEKGAMLVNLGASLAQSGSDVLMVDACVSAQGIAERMGATQGASLLQVARQERALDEVVQRMPQGFGIAALAHGAQRSATREPQEMQRLANAFGVLSTQADIVVVDAELGKDDAFPIPTLAGSEIVVQVSTSPESITTAYSIIKRINGEVGRRPFSILITGASEKEAKVVYQNMAQAANRYLAVKLNSVGSVPADEHTTRAARLGRSVVDAFPLAGASVAFRRLAERISLPELPGGELQGVAPAAARLGL</sequence>
<evidence type="ECO:0000256" key="1">
    <source>
        <dbReference type="ARBA" id="ARBA00022741"/>
    </source>
</evidence>
<dbReference type="GO" id="GO:0005524">
    <property type="term" value="F:ATP binding"/>
    <property type="evidence" value="ECO:0007669"/>
    <property type="project" value="UniProtKB-KW"/>
</dbReference>
<dbReference type="OrthoDB" id="5296586at2"/>
<dbReference type="GO" id="GO:0051782">
    <property type="term" value="P:negative regulation of cell division"/>
    <property type="evidence" value="ECO:0007669"/>
    <property type="project" value="TreeGrafter"/>
</dbReference>
<dbReference type="RefSeq" id="WP_119738046.1">
    <property type="nucleotide sequence ID" value="NZ_QYUN01000002.1"/>
</dbReference>
<evidence type="ECO:0000313" key="3">
    <source>
        <dbReference type="EMBL" id="RJG05928.1"/>
    </source>
</evidence>
<gene>
    <name evidence="3" type="ORF">D3870_07775</name>
</gene>
<dbReference type="GO" id="GO:0005829">
    <property type="term" value="C:cytosol"/>
    <property type="evidence" value="ECO:0007669"/>
    <property type="project" value="TreeGrafter"/>
</dbReference>